<feature type="chain" id="PRO_5004011922" evidence="1">
    <location>
        <begin position="26"/>
        <end position="71"/>
    </location>
</feature>
<dbReference type="AlphaFoldDB" id="M1B673"/>
<feature type="signal peptide" evidence="1">
    <location>
        <begin position="1"/>
        <end position="25"/>
    </location>
</feature>
<dbReference type="EnsemblPlants" id="PGSC0003DMT400038003">
    <property type="protein sequence ID" value="PGSC0003DMT400038003"/>
    <property type="gene ID" value="PGSC0003DMG401014659"/>
</dbReference>
<dbReference type="PaxDb" id="4113-PGSC0003DMT400038003"/>
<dbReference type="InParanoid" id="M1B673"/>
<accession>M1B673</accession>
<reference evidence="2" key="2">
    <citation type="submission" date="2015-06" db="UniProtKB">
        <authorList>
            <consortium name="EnsemblPlants"/>
        </authorList>
    </citation>
    <scope>IDENTIFICATION</scope>
    <source>
        <strain evidence="2">DM1-3 516 R44</strain>
    </source>
</reference>
<evidence type="ECO:0000313" key="2">
    <source>
        <dbReference type="EnsemblPlants" id="PGSC0003DMT400038003"/>
    </source>
</evidence>
<keyword evidence="1" id="KW-0732">Signal</keyword>
<sequence>MTFPICSFNPRLLHLLLVLFSYKRSINDIKRVKQIPQLYKVSILWLCVSKPSSSLRDLRSKTTKRMVAVIA</sequence>
<name>M1B673_SOLTU</name>
<dbReference type="Proteomes" id="UP000011115">
    <property type="component" value="Unassembled WGS sequence"/>
</dbReference>
<protein>
    <submittedName>
        <fullName evidence="2">Uncharacterized protein</fullName>
    </submittedName>
</protein>
<evidence type="ECO:0000313" key="3">
    <source>
        <dbReference type="Proteomes" id="UP000011115"/>
    </source>
</evidence>
<organism evidence="2 3">
    <name type="scientific">Solanum tuberosum</name>
    <name type="common">Potato</name>
    <dbReference type="NCBI Taxonomy" id="4113"/>
    <lineage>
        <taxon>Eukaryota</taxon>
        <taxon>Viridiplantae</taxon>
        <taxon>Streptophyta</taxon>
        <taxon>Embryophyta</taxon>
        <taxon>Tracheophyta</taxon>
        <taxon>Spermatophyta</taxon>
        <taxon>Magnoliopsida</taxon>
        <taxon>eudicotyledons</taxon>
        <taxon>Gunneridae</taxon>
        <taxon>Pentapetalae</taxon>
        <taxon>asterids</taxon>
        <taxon>lamiids</taxon>
        <taxon>Solanales</taxon>
        <taxon>Solanaceae</taxon>
        <taxon>Solanoideae</taxon>
        <taxon>Solaneae</taxon>
        <taxon>Solanum</taxon>
    </lineage>
</organism>
<dbReference type="HOGENOM" id="CLU_2744950_0_0_1"/>
<reference evidence="3" key="1">
    <citation type="journal article" date="2011" name="Nature">
        <title>Genome sequence and analysis of the tuber crop potato.</title>
        <authorList>
            <consortium name="The Potato Genome Sequencing Consortium"/>
        </authorList>
    </citation>
    <scope>NUCLEOTIDE SEQUENCE [LARGE SCALE GENOMIC DNA]</scope>
    <source>
        <strain evidence="3">cv. DM1-3 516 R44</strain>
    </source>
</reference>
<keyword evidence="3" id="KW-1185">Reference proteome</keyword>
<dbReference type="Gramene" id="PGSC0003DMT400038003">
    <property type="protein sequence ID" value="PGSC0003DMT400038003"/>
    <property type="gene ID" value="PGSC0003DMG401014659"/>
</dbReference>
<proteinExistence type="predicted"/>
<evidence type="ECO:0000256" key="1">
    <source>
        <dbReference type="SAM" id="SignalP"/>
    </source>
</evidence>